<dbReference type="InterPro" id="IPR036388">
    <property type="entry name" value="WH-like_DNA-bd_sf"/>
</dbReference>
<evidence type="ECO:0000256" key="4">
    <source>
        <dbReference type="ARBA" id="ARBA00023012"/>
    </source>
</evidence>
<reference evidence="14 15" key="1">
    <citation type="submission" date="2016-10" db="EMBL/GenBank/DDBJ databases">
        <authorList>
            <person name="de Groot N.N."/>
        </authorList>
    </citation>
    <scope>NUCLEOTIDE SEQUENCE [LARGE SCALE GENOMIC DNA]</scope>
    <source>
        <strain evidence="14 15">SLAS-1</strain>
    </source>
</reference>
<organism evidence="14 15">
    <name type="scientific">Halarsenatibacter silvermanii</name>
    <dbReference type="NCBI Taxonomy" id="321763"/>
    <lineage>
        <taxon>Bacteria</taxon>
        <taxon>Bacillati</taxon>
        <taxon>Bacillota</taxon>
        <taxon>Clostridia</taxon>
        <taxon>Halanaerobiales</taxon>
        <taxon>Halarsenatibacteraceae</taxon>
        <taxon>Halarsenatibacter</taxon>
    </lineage>
</organism>
<dbReference type="SUPFAM" id="SSF46785">
    <property type="entry name" value="Winged helix' DNA-binding domain"/>
    <property type="match status" value="1"/>
</dbReference>
<dbReference type="STRING" id="321763.SAMN04488692_10818"/>
<dbReference type="PANTHER" id="PTHR45526">
    <property type="entry name" value="TRANSCRIPTIONAL REGULATORY PROTEIN DPIA"/>
    <property type="match status" value="1"/>
</dbReference>
<dbReference type="GO" id="GO:0003700">
    <property type="term" value="F:DNA-binding transcription factor activity"/>
    <property type="evidence" value="ECO:0007669"/>
    <property type="project" value="InterPro"/>
</dbReference>
<feature type="modified residue" description="4-aspartylphosphate" evidence="11">
    <location>
        <position position="59"/>
    </location>
</feature>
<dbReference type="PROSITE" id="PS50110">
    <property type="entry name" value="RESPONSE_REGULATORY"/>
    <property type="match status" value="1"/>
</dbReference>
<dbReference type="InterPro" id="IPR011006">
    <property type="entry name" value="CheY-like_superfamily"/>
</dbReference>
<keyword evidence="8 10" id="KW-0804">Transcription</keyword>
<keyword evidence="6 10" id="KW-0238">DNA-binding</keyword>
<dbReference type="Pfam" id="PF00072">
    <property type="entry name" value="Response_reg"/>
    <property type="match status" value="1"/>
</dbReference>
<dbReference type="GO" id="GO:0003677">
    <property type="term" value="F:DNA binding"/>
    <property type="evidence" value="ECO:0007669"/>
    <property type="project" value="UniProtKB-KW"/>
</dbReference>
<dbReference type="EMBL" id="FNGO01000008">
    <property type="protein sequence ID" value="SDL71671.1"/>
    <property type="molecule type" value="Genomic_DNA"/>
</dbReference>
<dbReference type="PIRSF" id="PIRSF006171">
    <property type="entry name" value="RR_citrat_malat"/>
    <property type="match status" value="1"/>
</dbReference>
<accession>A0A1G9MCE9</accession>
<feature type="compositionally biased region" description="Basic and acidic residues" evidence="12">
    <location>
        <begin position="154"/>
        <end position="178"/>
    </location>
</feature>
<feature type="region of interest" description="Disordered" evidence="12">
    <location>
        <begin position="151"/>
        <end position="178"/>
    </location>
</feature>
<keyword evidence="3 11" id="KW-0597">Phosphoprotein</keyword>
<name>A0A1G9MCE9_9FIRM</name>
<dbReference type="Gene3D" id="1.10.10.10">
    <property type="entry name" value="Winged helix-like DNA-binding domain superfamily/Winged helix DNA-binding domain"/>
    <property type="match status" value="1"/>
</dbReference>
<evidence type="ECO:0000313" key="14">
    <source>
        <dbReference type="EMBL" id="SDL71671.1"/>
    </source>
</evidence>
<dbReference type="SUPFAM" id="SSF52172">
    <property type="entry name" value="CheY-like"/>
    <property type="match status" value="1"/>
</dbReference>
<comment type="subcellular location">
    <subcellularLocation>
        <location evidence="1 10">Cytoplasm</location>
    </subcellularLocation>
</comment>
<evidence type="ECO:0000256" key="12">
    <source>
        <dbReference type="SAM" id="MobiDB-lite"/>
    </source>
</evidence>
<dbReference type="GO" id="GO:0005737">
    <property type="term" value="C:cytoplasm"/>
    <property type="evidence" value="ECO:0007669"/>
    <property type="project" value="UniProtKB-SubCell"/>
</dbReference>
<evidence type="ECO:0000256" key="5">
    <source>
        <dbReference type="ARBA" id="ARBA00023015"/>
    </source>
</evidence>
<keyword evidence="7 10" id="KW-0010">Activator</keyword>
<evidence type="ECO:0000256" key="11">
    <source>
        <dbReference type="PROSITE-ProRule" id="PRU00169"/>
    </source>
</evidence>
<evidence type="ECO:0000256" key="8">
    <source>
        <dbReference type="ARBA" id="ARBA00023163"/>
    </source>
</evidence>
<keyword evidence="15" id="KW-1185">Reference proteome</keyword>
<protein>
    <recommendedName>
        <fullName evidence="10">Transcriptional regulatory protein</fullName>
    </recommendedName>
</protein>
<dbReference type="InterPro" id="IPR001789">
    <property type="entry name" value="Sig_transdc_resp-reg_receiver"/>
</dbReference>
<sequence length="257" mass="29751">MPDTIKVIIIEDDPMVSYIHKNYTEEVSGFEVVEEINVNSQSFSREDFDLASADLILLDIYLPSQNGLDLLRQIREDNKNEIDVIIVSAAKNSEVIDEALKLGAVDYIIKPFSRSRLKKSLQKYKKMKYKLTEDSDLKQSDVDRLINGDIGANDVEKTDEENKKPHSRDQKEEDDKNRFIRKLPKGLSSRTLERIENFMKESEDGVTARQIAEASELARVTVQRYLKFLEEEKKVKVSREYGSVGRPTHYYNLKIRN</sequence>
<keyword evidence="4 10" id="KW-0902">Two-component regulatory system</keyword>
<dbReference type="GO" id="GO:0000156">
    <property type="term" value="F:phosphorelay response regulator activity"/>
    <property type="evidence" value="ECO:0007669"/>
    <property type="project" value="TreeGrafter"/>
</dbReference>
<evidence type="ECO:0000313" key="15">
    <source>
        <dbReference type="Proteomes" id="UP000199476"/>
    </source>
</evidence>
<proteinExistence type="predicted"/>
<dbReference type="OrthoDB" id="9759232at2"/>
<evidence type="ECO:0000256" key="10">
    <source>
        <dbReference type="PIRNR" id="PIRNR006171"/>
    </source>
</evidence>
<dbReference type="Gene3D" id="3.40.50.2300">
    <property type="match status" value="1"/>
</dbReference>
<evidence type="ECO:0000259" key="13">
    <source>
        <dbReference type="PROSITE" id="PS50110"/>
    </source>
</evidence>
<evidence type="ECO:0000256" key="6">
    <source>
        <dbReference type="ARBA" id="ARBA00023125"/>
    </source>
</evidence>
<dbReference type="RefSeq" id="WP_089759502.1">
    <property type="nucleotide sequence ID" value="NZ_FNGO01000008.1"/>
</dbReference>
<evidence type="ECO:0000256" key="7">
    <source>
        <dbReference type="ARBA" id="ARBA00023159"/>
    </source>
</evidence>
<keyword evidence="5 10" id="KW-0805">Transcription regulation</keyword>
<gene>
    <name evidence="14" type="ORF">SAMN04488692_10818</name>
</gene>
<dbReference type="InterPro" id="IPR024187">
    <property type="entry name" value="Sig_transdc_resp-reg_cit/mal"/>
</dbReference>
<dbReference type="AlphaFoldDB" id="A0A1G9MCE9"/>
<dbReference type="PANTHER" id="PTHR45526:SF1">
    <property type="entry name" value="TRANSCRIPTIONAL REGULATORY PROTEIN DCUR-RELATED"/>
    <property type="match status" value="1"/>
</dbReference>
<dbReference type="SMART" id="SM00448">
    <property type="entry name" value="REC"/>
    <property type="match status" value="1"/>
</dbReference>
<keyword evidence="2 10" id="KW-0963">Cytoplasm</keyword>
<feature type="domain" description="Response regulatory" evidence="13">
    <location>
        <begin position="6"/>
        <end position="125"/>
    </location>
</feature>
<dbReference type="InterPro" id="IPR051271">
    <property type="entry name" value="2C-system_Tx_regulators"/>
</dbReference>
<dbReference type="InterPro" id="IPR036390">
    <property type="entry name" value="WH_DNA-bd_sf"/>
</dbReference>
<comment type="function">
    <text evidence="9">May play the central regulatory role in sporulation. It may be an element of the effector pathway responsible for the activation of sporulation genes in response to nutritional stress. Spo0A may act in concert with spo0H (a sigma factor) to control the expression of some genes that are critical to the sporulation process.</text>
</comment>
<evidence type="ECO:0000256" key="9">
    <source>
        <dbReference type="ARBA" id="ARBA00024867"/>
    </source>
</evidence>
<evidence type="ECO:0000256" key="3">
    <source>
        <dbReference type="ARBA" id="ARBA00022553"/>
    </source>
</evidence>
<evidence type="ECO:0000256" key="2">
    <source>
        <dbReference type="ARBA" id="ARBA00022490"/>
    </source>
</evidence>
<dbReference type="Proteomes" id="UP000199476">
    <property type="component" value="Unassembled WGS sequence"/>
</dbReference>
<evidence type="ECO:0000256" key="1">
    <source>
        <dbReference type="ARBA" id="ARBA00004496"/>
    </source>
</evidence>